<dbReference type="InterPro" id="IPR043502">
    <property type="entry name" value="DNA/RNA_pol_sf"/>
</dbReference>
<dbReference type="SUPFAM" id="SSF56672">
    <property type="entry name" value="DNA/RNA polymerases"/>
    <property type="match status" value="1"/>
</dbReference>
<feature type="region of interest" description="Disordered" evidence="1">
    <location>
        <begin position="1"/>
        <end position="99"/>
    </location>
</feature>
<dbReference type="InterPro" id="IPR052055">
    <property type="entry name" value="Hepadnavirus_pol/RT"/>
</dbReference>
<comment type="caution">
    <text evidence="3">The sequence shown here is derived from an EMBL/GenBank/DDBJ whole genome shotgun (WGS) entry which is preliminary data.</text>
</comment>
<dbReference type="PANTHER" id="PTHR33050:SF7">
    <property type="entry name" value="RIBONUCLEASE H"/>
    <property type="match status" value="1"/>
</dbReference>
<evidence type="ECO:0000256" key="1">
    <source>
        <dbReference type="SAM" id="MobiDB-lite"/>
    </source>
</evidence>
<dbReference type="OrthoDB" id="6150632at2759"/>
<name>A0A8S3UHX7_MYTED</name>
<proteinExistence type="predicted"/>
<feature type="compositionally biased region" description="Basic and acidic residues" evidence="1">
    <location>
        <begin position="1"/>
        <end position="46"/>
    </location>
</feature>
<dbReference type="InterPro" id="IPR043128">
    <property type="entry name" value="Rev_trsase/Diguanyl_cyclase"/>
</dbReference>
<protein>
    <recommendedName>
        <fullName evidence="2">Reverse transcriptase domain-containing protein</fullName>
    </recommendedName>
</protein>
<evidence type="ECO:0000313" key="3">
    <source>
        <dbReference type="EMBL" id="CAG2245705.1"/>
    </source>
</evidence>
<feature type="compositionally biased region" description="Basic and acidic residues" evidence="1">
    <location>
        <begin position="82"/>
        <end position="99"/>
    </location>
</feature>
<accession>A0A8S3UHX7</accession>
<dbReference type="PANTHER" id="PTHR33050">
    <property type="entry name" value="REVERSE TRANSCRIPTASE DOMAIN-CONTAINING PROTEIN"/>
    <property type="match status" value="1"/>
</dbReference>
<organism evidence="3 4">
    <name type="scientific">Mytilus edulis</name>
    <name type="common">Blue mussel</name>
    <dbReference type="NCBI Taxonomy" id="6550"/>
    <lineage>
        <taxon>Eukaryota</taxon>
        <taxon>Metazoa</taxon>
        <taxon>Spiralia</taxon>
        <taxon>Lophotrochozoa</taxon>
        <taxon>Mollusca</taxon>
        <taxon>Bivalvia</taxon>
        <taxon>Autobranchia</taxon>
        <taxon>Pteriomorphia</taxon>
        <taxon>Mytilida</taxon>
        <taxon>Mytiloidea</taxon>
        <taxon>Mytilidae</taxon>
        <taxon>Mytilinae</taxon>
        <taxon>Mytilus</taxon>
    </lineage>
</organism>
<sequence>MAERMVKRNLKEDDVLQSKSNKEDDVLKNQKKQDDKLEGLTDKVNEMYDNEYDEYDDENDDLDLEPQAKKARSDGNNNDVQDTIKDSEQSVEKVAKSDNETNEFSEVIDECNDVLALLGHTNRQINLARRDFIKYELNNEYTHLCAQSQPYTTFLFGDDVSKVAKDIEDCSKIANRIHFGRGSSRSRGRFGRGGRGRFGRGRDIVENCHVELENDEFLVENSTSYQCNFNAKETLIIQKEIQKLLDIKVLVEVPYQKEQFLSPIFLRPKPNGEYRMILNLKRFNEFVPYHHFKMDTFEIALRLVNKNTYMASVDLRHAYYNVPVAQEHQKYLRFSWDDKTFQFTCLPNGLASAPRYFTKIMKPVYSRLRNLGYTNAGYIDDSLLCADTHKECKDNVQETISLMENLGFMIHPKKSVFEPSKKITFLGNIIDSVEMIVTLPLDKKRTHCRRMQKNIF</sequence>
<evidence type="ECO:0000313" key="4">
    <source>
        <dbReference type="Proteomes" id="UP000683360"/>
    </source>
</evidence>
<dbReference type="Gene3D" id="3.10.10.10">
    <property type="entry name" value="HIV Type 1 Reverse Transcriptase, subunit A, domain 1"/>
    <property type="match status" value="1"/>
</dbReference>
<reference evidence="3" key="1">
    <citation type="submission" date="2021-03" db="EMBL/GenBank/DDBJ databases">
        <authorList>
            <person name="Bekaert M."/>
        </authorList>
    </citation>
    <scope>NUCLEOTIDE SEQUENCE</scope>
</reference>
<feature type="compositionally biased region" description="Acidic residues" evidence="1">
    <location>
        <begin position="48"/>
        <end position="64"/>
    </location>
</feature>
<keyword evidence="4" id="KW-1185">Reference proteome</keyword>
<dbReference type="PROSITE" id="PS50878">
    <property type="entry name" value="RT_POL"/>
    <property type="match status" value="1"/>
</dbReference>
<evidence type="ECO:0000259" key="2">
    <source>
        <dbReference type="PROSITE" id="PS50878"/>
    </source>
</evidence>
<dbReference type="InterPro" id="IPR000477">
    <property type="entry name" value="RT_dom"/>
</dbReference>
<dbReference type="Gene3D" id="3.30.70.270">
    <property type="match status" value="1"/>
</dbReference>
<dbReference type="EMBL" id="CAJPWZ010002783">
    <property type="protein sequence ID" value="CAG2245705.1"/>
    <property type="molecule type" value="Genomic_DNA"/>
</dbReference>
<dbReference type="Proteomes" id="UP000683360">
    <property type="component" value="Unassembled WGS sequence"/>
</dbReference>
<dbReference type="Pfam" id="PF00078">
    <property type="entry name" value="RVT_1"/>
    <property type="match status" value="1"/>
</dbReference>
<feature type="domain" description="Reverse transcriptase" evidence="2">
    <location>
        <begin position="248"/>
        <end position="430"/>
    </location>
</feature>
<dbReference type="AlphaFoldDB" id="A0A8S3UHX7"/>
<gene>
    <name evidence="3" type="ORF">MEDL_57717</name>
</gene>